<evidence type="ECO:0000256" key="1">
    <source>
        <dbReference type="SAM" id="MobiDB-lite"/>
    </source>
</evidence>
<dbReference type="OrthoDB" id="2740195at2"/>
<evidence type="ECO:0000313" key="2">
    <source>
        <dbReference type="EMBL" id="RKQ19419.1"/>
    </source>
</evidence>
<name>A0A494ZA23_9BACL</name>
<protein>
    <submittedName>
        <fullName evidence="2">Gamma-type small acid-soluble spore protein</fullName>
    </submittedName>
</protein>
<evidence type="ECO:0000313" key="3">
    <source>
        <dbReference type="Proteomes" id="UP000272238"/>
    </source>
</evidence>
<dbReference type="AlphaFoldDB" id="A0A494ZA23"/>
<sequence length="55" mass="6138">MQKVREEIAQEAGPFNQATPSQGAAGKTMAGTDIQEVRRQNQQAEQAKNNKYNQF</sequence>
<reference evidence="2 3" key="1">
    <citation type="journal article" date="2016" name="Antonie Van Leeuwenhoek">
        <title>Lysinibacillus endophyticus sp. nov., an indole-3-acetic acid producing endophytic bacterium isolated from corn root (Zea mays cv. Xinken-5).</title>
        <authorList>
            <person name="Yu J."/>
            <person name="Guan X."/>
            <person name="Liu C."/>
            <person name="Xiang W."/>
            <person name="Yu Z."/>
            <person name="Liu X."/>
            <person name="Wang G."/>
        </authorList>
    </citation>
    <scope>NUCLEOTIDE SEQUENCE [LARGE SCALE GENOMIC DNA]</scope>
    <source>
        <strain evidence="2 3">DSM 100506</strain>
    </source>
</reference>
<comment type="caution">
    <text evidence="2">The sequence shown here is derived from an EMBL/GenBank/DDBJ whole genome shotgun (WGS) entry which is preliminary data.</text>
</comment>
<feature type="region of interest" description="Disordered" evidence="1">
    <location>
        <begin position="1"/>
        <end position="55"/>
    </location>
</feature>
<keyword evidence="3" id="KW-1185">Reference proteome</keyword>
<dbReference type="EMBL" id="RBZN01000004">
    <property type="protein sequence ID" value="RKQ19419.1"/>
    <property type="molecule type" value="Genomic_DNA"/>
</dbReference>
<organism evidence="2 3">
    <name type="scientific">Ureibacillus endophyticus</name>
    <dbReference type="NCBI Taxonomy" id="1978490"/>
    <lineage>
        <taxon>Bacteria</taxon>
        <taxon>Bacillati</taxon>
        <taxon>Bacillota</taxon>
        <taxon>Bacilli</taxon>
        <taxon>Bacillales</taxon>
        <taxon>Caryophanaceae</taxon>
        <taxon>Ureibacillus</taxon>
    </lineage>
</organism>
<feature type="compositionally biased region" description="Low complexity" evidence="1">
    <location>
        <begin position="40"/>
        <end position="55"/>
    </location>
</feature>
<proteinExistence type="predicted"/>
<gene>
    <name evidence="2" type="ORF">D8M03_03130</name>
</gene>
<dbReference type="Proteomes" id="UP000272238">
    <property type="component" value="Unassembled WGS sequence"/>
</dbReference>
<accession>A0A494ZA23</accession>